<dbReference type="InterPro" id="IPR000182">
    <property type="entry name" value="GNAT_dom"/>
</dbReference>
<sequence>MSDVGRLVDILNQPSVTQFLSTKIPSPYTKEDATWWIQEGSKEGFIRAVEYDGELVGCIGVNPGNFEYERAGEVGYWLCSSHWRKGIMRDALRQIIALTFSNTIIERIFACVFSSNLASQKLLLDAGFRQEAILQRAIFKNGRFYDSHIFAILR</sequence>
<accession>A0A0B3XYY5</accession>
<dbReference type="GO" id="GO:0016747">
    <property type="term" value="F:acyltransferase activity, transferring groups other than amino-acyl groups"/>
    <property type="evidence" value="ECO:0007669"/>
    <property type="project" value="InterPro"/>
</dbReference>
<comment type="caution">
    <text evidence="5">The sequence shown here is derived from an EMBL/GenBank/DDBJ whole genome shotgun (WGS) entry which is preliminary data.</text>
</comment>
<gene>
    <name evidence="5" type="ORF">RJ41_15305</name>
</gene>
<dbReference type="InterPro" id="IPR016181">
    <property type="entry name" value="Acyl_CoA_acyltransferase"/>
</dbReference>
<proteinExistence type="inferred from homology"/>
<comment type="similarity">
    <text evidence="3">Belongs to the acetyltransferase family. RimJ subfamily.</text>
</comment>
<name>A0A0B3XYY5_9ALTE</name>
<evidence type="ECO:0000256" key="2">
    <source>
        <dbReference type="ARBA" id="ARBA00023315"/>
    </source>
</evidence>
<organism evidence="5 6">
    <name type="scientific">Alteromonas marina</name>
    <dbReference type="NCBI Taxonomy" id="203795"/>
    <lineage>
        <taxon>Bacteria</taxon>
        <taxon>Pseudomonadati</taxon>
        <taxon>Pseudomonadota</taxon>
        <taxon>Gammaproteobacteria</taxon>
        <taxon>Alteromonadales</taxon>
        <taxon>Alteromonadaceae</taxon>
        <taxon>Alteromonas/Salinimonas group</taxon>
        <taxon>Alteromonas</taxon>
    </lineage>
</organism>
<dbReference type="Pfam" id="PF13302">
    <property type="entry name" value="Acetyltransf_3"/>
    <property type="match status" value="1"/>
</dbReference>
<dbReference type="Proteomes" id="UP000031197">
    <property type="component" value="Unassembled WGS sequence"/>
</dbReference>
<dbReference type="AlphaFoldDB" id="A0A0B3XYY5"/>
<dbReference type="SUPFAM" id="SSF55729">
    <property type="entry name" value="Acyl-CoA N-acyltransferases (Nat)"/>
    <property type="match status" value="1"/>
</dbReference>
<dbReference type="PANTHER" id="PTHR43792">
    <property type="entry name" value="GNAT FAMILY, PUTATIVE (AFU_ORTHOLOGUE AFUA_3G00765)-RELATED-RELATED"/>
    <property type="match status" value="1"/>
</dbReference>
<evidence type="ECO:0000256" key="3">
    <source>
        <dbReference type="ARBA" id="ARBA00038502"/>
    </source>
</evidence>
<evidence type="ECO:0000256" key="1">
    <source>
        <dbReference type="ARBA" id="ARBA00022679"/>
    </source>
</evidence>
<keyword evidence="6" id="KW-1185">Reference proteome</keyword>
<keyword evidence="1 5" id="KW-0808">Transferase</keyword>
<dbReference type="PROSITE" id="PS51186">
    <property type="entry name" value="GNAT"/>
    <property type="match status" value="1"/>
</dbReference>
<dbReference type="EMBL" id="JWLW01000065">
    <property type="protein sequence ID" value="KHT44939.1"/>
    <property type="molecule type" value="Genomic_DNA"/>
</dbReference>
<dbReference type="Gene3D" id="3.40.630.30">
    <property type="match status" value="1"/>
</dbReference>
<reference evidence="5 6" key="1">
    <citation type="submission" date="2014-12" db="EMBL/GenBank/DDBJ databases">
        <title>Genome sequencing of Alteromonas marina AD001.</title>
        <authorList>
            <person name="Adrian T.G.S."/>
            <person name="Chan K.G."/>
        </authorList>
    </citation>
    <scope>NUCLEOTIDE SEQUENCE [LARGE SCALE GENOMIC DNA]</scope>
    <source>
        <strain evidence="5 6">AD001</strain>
    </source>
</reference>
<evidence type="ECO:0000313" key="6">
    <source>
        <dbReference type="Proteomes" id="UP000031197"/>
    </source>
</evidence>
<evidence type="ECO:0000313" key="5">
    <source>
        <dbReference type="EMBL" id="KHT44939.1"/>
    </source>
</evidence>
<protein>
    <submittedName>
        <fullName evidence="5">Acetyltransferase</fullName>
    </submittedName>
</protein>
<keyword evidence="2" id="KW-0012">Acyltransferase</keyword>
<feature type="domain" description="N-acetyltransferase" evidence="4">
    <location>
        <begin position="1"/>
        <end position="154"/>
    </location>
</feature>
<dbReference type="InterPro" id="IPR051531">
    <property type="entry name" value="N-acetyltransferase"/>
</dbReference>
<dbReference type="PANTHER" id="PTHR43792:SF8">
    <property type="entry name" value="[RIBOSOMAL PROTEIN US5]-ALANINE N-ACETYLTRANSFERASE"/>
    <property type="match status" value="1"/>
</dbReference>
<evidence type="ECO:0000259" key="4">
    <source>
        <dbReference type="PROSITE" id="PS51186"/>
    </source>
</evidence>